<dbReference type="SUPFAM" id="SSF159941">
    <property type="entry name" value="MM3350-like"/>
    <property type="match status" value="1"/>
</dbReference>
<dbReference type="InterPro" id="IPR012912">
    <property type="entry name" value="Plasmid_pRiA4b_Orf3-like"/>
</dbReference>
<organism evidence="2 3">
    <name type="scientific">Catalinimonas alkaloidigena</name>
    <dbReference type="NCBI Taxonomy" id="1075417"/>
    <lineage>
        <taxon>Bacteria</taxon>
        <taxon>Pseudomonadati</taxon>
        <taxon>Bacteroidota</taxon>
        <taxon>Cytophagia</taxon>
        <taxon>Cytophagales</taxon>
        <taxon>Catalimonadaceae</taxon>
        <taxon>Catalinimonas</taxon>
    </lineage>
</organism>
<dbReference type="PANTHER" id="PTHR41878">
    <property type="entry name" value="LEXA REPRESSOR-RELATED"/>
    <property type="match status" value="1"/>
</dbReference>
<evidence type="ECO:0000313" key="2">
    <source>
        <dbReference type="EMBL" id="SDL76755.1"/>
    </source>
</evidence>
<dbReference type="InterPro" id="IPR024047">
    <property type="entry name" value="MM3350-like_sf"/>
</dbReference>
<dbReference type="Proteomes" id="UP000198510">
    <property type="component" value="Unassembled WGS sequence"/>
</dbReference>
<reference evidence="2 3" key="1">
    <citation type="submission" date="2016-10" db="EMBL/GenBank/DDBJ databases">
        <authorList>
            <person name="de Groot N.N."/>
        </authorList>
    </citation>
    <scope>NUCLEOTIDE SEQUENCE [LARGE SCALE GENOMIC DNA]</scope>
    <source>
        <strain evidence="2 3">DSM 25186</strain>
    </source>
</reference>
<dbReference type="InterPro" id="IPR011990">
    <property type="entry name" value="TPR-like_helical_dom_sf"/>
</dbReference>
<dbReference type="Pfam" id="PF13428">
    <property type="entry name" value="TPR_14"/>
    <property type="match status" value="1"/>
</dbReference>
<feature type="domain" description="Plasmid pRiA4b Orf3-like" evidence="1">
    <location>
        <begin position="397"/>
        <end position="560"/>
    </location>
</feature>
<sequence>MAKKLAKVRSMQSLSPEKYLKTRAREFPIKECLVSDEWAKNGIAAVIIARKQPSGYITFGTYLVDTFCLGLKQTIWGVNTPEAEYQMIVQQLRLVHDLRPCPYPLAHTLIWKGIDYADSLGFKPEKAFNVSQYVLEAREQVPFEPRVTFGHQGQPCYVVGPYDKPERIIKQLERAVGADNFQVIYEPDEPEEDDDDWFDEETVEDLEMEDYTVTMDPVNDEGYEAVLEQVDYHTLERLHQHATQDPKQAIGEARRLMEAHPDVPQLHDYLAIALTHDEQFEAARRVYREAYERFPDYLNARLNYGRCLAQEEKLSELPDILGPAFSLPALAPNRERFHISEVIHFHTLAALWWTQQKNEAQAQASYERIERVMQHFNQQFPELPLTEEPDQTAAGSIQLKITLRDSKPPIWRRVRVPDHYTFYELHQTIQAVMDWDNDHLYEFDVPPYDRLGDGVENTPADSVPLRDLLKEEKQKLMYTYDFGDNWEHLILVEKLLPDEPIPFPECLTGKRAAPPEDCGGIWGYEHLVEVMRNPRHPDYAEMSDWLGETTLDPEYFDLDEINFRLRRDFASS</sequence>
<dbReference type="EMBL" id="FNFO01000008">
    <property type="protein sequence ID" value="SDL76755.1"/>
    <property type="molecule type" value="Genomic_DNA"/>
</dbReference>
<dbReference type="RefSeq" id="WP_143017371.1">
    <property type="nucleotide sequence ID" value="NZ_FNFO01000008.1"/>
</dbReference>
<dbReference type="SUPFAM" id="SSF48452">
    <property type="entry name" value="TPR-like"/>
    <property type="match status" value="1"/>
</dbReference>
<dbReference type="STRING" id="1075417.SAMN05421823_10863"/>
<proteinExistence type="predicted"/>
<evidence type="ECO:0000313" key="3">
    <source>
        <dbReference type="Proteomes" id="UP000198510"/>
    </source>
</evidence>
<gene>
    <name evidence="2" type="ORF">SAMN05421823_10863</name>
</gene>
<name>A0A1G9MSY1_9BACT</name>
<dbReference type="Pfam" id="PF07929">
    <property type="entry name" value="PRiA4_ORF3"/>
    <property type="match status" value="1"/>
</dbReference>
<keyword evidence="3" id="KW-1185">Reference proteome</keyword>
<protein>
    <submittedName>
        <fullName evidence="2">Tetratricopeptide repeat-containing protein</fullName>
    </submittedName>
</protein>
<accession>A0A1G9MSY1</accession>
<dbReference type="PANTHER" id="PTHR41878:SF1">
    <property type="entry name" value="TNPR PROTEIN"/>
    <property type="match status" value="1"/>
</dbReference>
<evidence type="ECO:0000259" key="1">
    <source>
        <dbReference type="Pfam" id="PF07929"/>
    </source>
</evidence>
<dbReference type="OrthoDB" id="9801392at2"/>
<dbReference type="Gene3D" id="3.10.290.30">
    <property type="entry name" value="MM3350-like"/>
    <property type="match status" value="1"/>
</dbReference>
<dbReference type="Gene3D" id="1.25.40.10">
    <property type="entry name" value="Tetratricopeptide repeat domain"/>
    <property type="match status" value="1"/>
</dbReference>
<dbReference type="AlphaFoldDB" id="A0A1G9MSY1"/>